<evidence type="ECO:0000313" key="2">
    <source>
        <dbReference type="Proteomes" id="UP000188388"/>
    </source>
</evidence>
<accession>A0A1R3VAF4</accession>
<organism evidence="1 2">
    <name type="scientific">Mesorhizobium prunaredense</name>
    <dbReference type="NCBI Taxonomy" id="1631249"/>
    <lineage>
        <taxon>Bacteria</taxon>
        <taxon>Pseudomonadati</taxon>
        <taxon>Pseudomonadota</taxon>
        <taxon>Alphaproteobacteria</taxon>
        <taxon>Hyphomicrobiales</taxon>
        <taxon>Phyllobacteriaceae</taxon>
        <taxon>Mesorhizobium</taxon>
    </lineage>
</organism>
<evidence type="ECO:0000313" key="1">
    <source>
        <dbReference type="EMBL" id="SIT56893.1"/>
    </source>
</evidence>
<name>A0A1R3VAF4_9HYPH</name>
<dbReference type="AlphaFoldDB" id="A0A1R3VAF4"/>
<reference evidence="2" key="1">
    <citation type="submission" date="2017-01" db="EMBL/GenBank/DDBJ databases">
        <authorList>
            <person name="Brunel B."/>
        </authorList>
    </citation>
    <scope>NUCLEOTIDE SEQUENCE [LARGE SCALE GENOMIC DNA]</scope>
</reference>
<protein>
    <submittedName>
        <fullName evidence="1">Uncharacterized protein</fullName>
    </submittedName>
</protein>
<sequence length="64" mass="7391">MAQFCRFVNVDTQTIVWVNPEQIRFMRPDATHTITHIIFDEGHTLKVDGTIESTMKALKDADRT</sequence>
<proteinExistence type="predicted"/>
<gene>
    <name evidence="1" type="ORF">BQ8794_30342</name>
</gene>
<keyword evidence="2" id="KW-1185">Reference proteome</keyword>
<dbReference type="Proteomes" id="UP000188388">
    <property type="component" value="Unassembled WGS sequence"/>
</dbReference>
<dbReference type="EMBL" id="FTPD01000023">
    <property type="protein sequence ID" value="SIT56893.1"/>
    <property type="molecule type" value="Genomic_DNA"/>
</dbReference>